<keyword evidence="2" id="KW-1185">Reference proteome</keyword>
<dbReference type="Proteomes" id="UP000177445">
    <property type="component" value="Chromosome"/>
</dbReference>
<dbReference type="EMBL" id="CP017715">
    <property type="protein sequence ID" value="AOY87657.1"/>
    <property type="molecule type" value="Genomic_DNA"/>
</dbReference>
<reference evidence="1 2" key="1">
    <citation type="submission" date="2016-10" db="EMBL/GenBank/DDBJ databases">
        <title>Marinobacter salinus sp. nov., a moderately halophilic bacterium isolated from a tidal flat environment.</title>
        <authorList>
            <person name="Park S.-J."/>
        </authorList>
    </citation>
    <scope>NUCLEOTIDE SEQUENCE [LARGE SCALE GENOMIC DNA]</scope>
    <source>
        <strain evidence="1 2">Hb8</strain>
    </source>
</reference>
<dbReference type="RefSeq" id="WP_070966999.1">
    <property type="nucleotide sequence ID" value="NZ_CP017715.1"/>
</dbReference>
<dbReference type="AlphaFoldDB" id="A0A1D9GJ43"/>
<dbReference type="STRING" id="1874317.BKP64_05430"/>
<sequence>MITFLTTLSLTLALFSLFLCWQVLEQRKLVKQMMESDDITDSEQDPELVITLRVLDPIAVAKRESRSARVLADKLPVMVRKMVYQEVMKELEGELAEREIDVEMHIEYR</sequence>
<dbReference type="KEGG" id="msq:BKP64_05430"/>
<organism evidence="1 2">
    <name type="scientific">Marinobacter salinus</name>
    <dbReference type="NCBI Taxonomy" id="1874317"/>
    <lineage>
        <taxon>Bacteria</taxon>
        <taxon>Pseudomonadati</taxon>
        <taxon>Pseudomonadota</taxon>
        <taxon>Gammaproteobacteria</taxon>
        <taxon>Pseudomonadales</taxon>
        <taxon>Marinobacteraceae</taxon>
        <taxon>Marinobacter</taxon>
    </lineage>
</organism>
<proteinExistence type="predicted"/>
<accession>A0A1D9GJ43</accession>
<gene>
    <name evidence="1" type="ORF">BKP64_05430</name>
</gene>
<name>A0A1D9GJ43_9GAMM</name>
<dbReference type="OrthoDB" id="6367542at2"/>
<evidence type="ECO:0000313" key="1">
    <source>
        <dbReference type="EMBL" id="AOY87657.1"/>
    </source>
</evidence>
<evidence type="ECO:0000313" key="2">
    <source>
        <dbReference type="Proteomes" id="UP000177445"/>
    </source>
</evidence>
<protein>
    <submittedName>
        <fullName evidence="1">Uncharacterized protein</fullName>
    </submittedName>
</protein>